<gene>
    <name evidence="1" type="ORF">DCC39_18230</name>
</gene>
<keyword evidence="2" id="KW-1185">Reference proteome</keyword>
<proteinExistence type="predicted"/>
<evidence type="ECO:0000313" key="1">
    <source>
        <dbReference type="EMBL" id="PWA05270.1"/>
    </source>
</evidence>
<dbReference type="Proteomes" id="UP000245998">
    <property type="component" value="Unassembled WGS sequence"/>
</dbReference>
<dbReference type="AlphaFoldDB" id="A0A2U1JJB7"/>
<reference evidence="1 2" key="1">
    <citation type="submission" date="2018-04" db="EMBL/GenBank/DDBJ databases">
        <title>Camelliibacillus theae gen. nov., sp. nov., isolated from Pu'er tea.</title>
        <authorList>
            <person name="Niu L."/>
        </authorList>
    </citation>
    <scope>NUCLEOTIDE SEQUENCE [LARGE SCALE GENOMIC DNA]</scope>
    <source>
        <strain evidence="1 2">T8</strain>
    </source>
</reference>
<comment type="caution">
    <text evidence="1">The sequence shown here is derived from an EMBL/GenBank/DDBJ whole genome shotgun (WGS) entry which is preliminary data.</text>
</comment>
<accession>A0A2U1JJB7</accession>
<protein>
    <submittedName>
        <fullName evidence="1">Uncharacterized protein</fullName>
    </submittedName>
</protein>
<organism evidence="1 2">
    <name type="scientific">Pueribacillus theae</name>
    <dbReference type="NCBI Taxonomy" id="2171751"/>
    <lineage>
        <taxon>Bacteria</taxon>
        <taxon>Bacillati</taxon>
        <taxon>Bacillota</taxon>
        <taxon>Bacilli</taxon>
        <taxon>Bacillales</taxon>
        <taxon>Bacillaceae</taxon>
        <taxon>Pueribacillus</taxon>
    </lineage>
</organism>
<evidence type="ECO:0000313" key="2">
    <source>
        <dbReference type="Proteomes" id="UP000245998"/>
    </source>
</evidence>
<sequence>MLKNSYITKSYDVMESNRMIRDQALPGFPYISYKGAQCLEMAYSFKVLLRDNVIEALYRDDRRRAKSQVDMSNKTLRDVVSKGFLQTHSMGHEYGNLYAMDELGFDYLGVKPYPTDFGRRELIKFYGVNRVFSTLCYKYRKDYTLEWSTDCGIGDAAAIVWEDSTRRKALKSYVIEFVKTNFRQDRALEIEEIQKRYAGKEVEGLPTKPSVIAATIDREDFELLVVEDGKECVSRQEIDKWAAS</sequence>
<dbReference type="EMBL" id="QCZG01000074">
    <property type="protein sequence ID" value="PWA05270.1"/>
    <property type="molecule type" value="Genomic_DNA"/>
</dbReference>
<name>A0A2U1JJB7_9BACI</name>